<sequence>MKEVSLESFGKFRSIVEEELAYRVFERSLRLLGGPRKIVLYQRLTWVSSLLEAALVLVLHRVFGRTAEEIAEELGISVQTVRNILRADPEKAFQYLEEKIIKEKEEEDVEMKGVHIAGGLAKRAFEEIEARGW</sequence>
<dbReference type="GO" id="GO:0016987">
    <property type="term" value="F:sigma factor activity"/>
    <property type="evidence" value="ECO:0007669"/>
    <property type="project" value="InterPro"/>
</dbReference>
<dbReference type="PANTHER" id="PTHR40727">
    <property type="entry name" value="TRANSCRIPTION REGULATOR, ENCODED NEXT TO RECA SUPERFAMILY ATPASE-RELATED"/>
    <property type="match status" value="1"/>
</dbReference>
<accession>A0A7V4DG95</accession>
<organism evidence="2">
    <name type="scientific">Candidatus Caldatribacterium californiense</name>
    <dbReference type="NCBI Taxonomy" id="1454726"/>
    <lineage>
        <taxon>Bacteria</taxon>
        <taxon>Pseudomonadati</taxon>
        <taxon>Atribacterota</taxon>
        <taxon>Atribacteria</taxon>
        <taxon>Atribacterales</taxon>
        <taxon>Candidatus Caldatribacteriaceae</taxon>
        <taxon>Candidatus Caldatribacterium</taxon>
    </lineage>
</organism>
<dbReference type="InterPro" id="IPR013324">
    <property type="entry name" value="RNA_pol_sigma_r3/r4-like"/>
</dbReference>
<name>A0A7V4DG95_9BACT</name>
<gene>
    <name evidence="2" type="ORF">ENU96_00010</name>
</gene>
<dbReference type="EMBL" id="DTEN01000001">
    <property type="protein sequence ID" value="HGI74060.1"/>
    <property type="molecule type" value="Genomic_DNA"/>
</dbReference>
<feature type="domain" description="RNA polymerase sigma factor 70 region 4 type 2" evidence="1">
    <location>
        <begin position="56"/>
        <end position="85"/>
    </location>
</feature>
<protein>
    <submittedName>
        <fullName evidence="2">Regulatory domain protein</fullName>
    </submittedName>
</protein>
<dbReference type="InterPro" id="IPR013249">
    <property type="entry name" value="RNA_pol_sigma70_r4_t2"/>
</dbReference>
<dbReference type="PANTHER" id="PTHR40727:SF1">
    <property type="entry name" value="BACTERIO-OPSIN ACTIVATOR"/>
    <property type="match status" value="1"/>
</dbReference>
<dbReference type="InterPro" id="IPR022285">
    <property type="entry name" value="CHP03879_regulat_dom_put"/>
</dbReference>
<dbReference type="GO" id="GO:0003677">
    <property type="term" value="F:DNA binding"/>
    <property type="evidence" value="ECO:0007669"/>
    <property type="project" value="InterPro"/>
</dbReference>
<dbReference type="SUPFAM" id="SSF88659">
    <property type="entry name" value="Sigma3 and sigma4 domains of RNA polymerase sigma factors"/>
    <property type="match status" value="1"/>
</dbReference>
<evidence type="ECO:0000313" key="2">
    <source>
        <dbReference type="EMBL" id="HGI74060.1"/>
    </source>
</evidence>
<dbReference type="InterPro" id="IPR036388">
    <property type="entry name" value="WH-like_DNA-bd_sf"/>
</dbReference>
<reference evidence="2" key="1">
    <citation type="journal article" date="2020" name="mSystems">
        <title>Genome- and Community-Level Interaction Insights into Carbon Utilization and Element Cycling Functions of Hydrothermarchaeota in Hydrothermal Sediment.</title>
        <authorList>
            <person name="Zhou Z."/>
            <person name="Liu Y."/>
            <person name="Xu W."/>
            <person name="Pan J."/>
            <person name="Luo Z.H."/>
            <person name="Li M."/>
        </authorList>
    </citation>
    <scope>NUCLEOTIDE SEQUENCE [LARGE SCALE GENOMIC DNA]</scope>
    <source>
        <strain evidence="2">SpSt-716</strain>
    </source>
</reference>
<dbReference type="Pfam" id="PF08281">
    <property type="entry name" value="Sigma70_r4_2"/>
    <property type="match status" value="1"/>
</dbReference>
<evidence type="ECO:0000259" key="1">
    <source>
        <dbReference type="Pfam" id="PF08281"/>
    </source>
</evidence>
<dbReference type="Gene3D" id="1.10.10.10">
    <property type="entry name" value="Winged helix-like DNA-binding domain superfamily/Winged helix DNA-binding domain"/>
    <property type="match status" value="1"/>
</dbReference>
<dbReference type="AlphaFoldDB" id="A0A7V4DG95"/>
<proteinExistence type="predicted"/>
<comment type="caution">
    <text evidence="2">The sequence shown here is derived from an EMBL/GenBank/DDBJ whole genome shotgun (WGS) entry which is preliminary data.</text>
</comment>
<dbReference type="NCBIfam" id="TIGR03879">
    <property type="entry name" value="near_KaiC_dom"/>
    <property type="match status" value="1"/>
</dbReference>
<dbReference type="GO" id="GO:0006352">
    <property type="term" value="P:DNA-templated transcription initiation"/>
    <property type="evidence" value="ECO:0007669"/>
    <property type="project" value="InterPro"/>
</dbReference>